<name>A0A346XUD9_9ACTN</name>
<dbReference type="EMBL" id="CP031165">
    <property type="protein sequence ID" value="AXV05836.1"/>
    <property type="molecule type" value="Genomic_DNA"/>
</dbReference>
<feature type="compositionally biased region" description="Basic and acidic residues" evidence="1">
    <location>
        <begin position="37"/>
        <end position="53"/>
    </location>
</feature>
<dbReference type="AlphaFoldDB" id="A0A346XUD9"/>
<keyword evidence="3" id="KW-1185">Reference proteome</keyword>
<proteinExistence type="predicted"/>
<feature type="compositionally biased region" description="Basic residues" evidence="1">
    <location>
        <begin position="15"/>
        <end position="28"/>
    </location>
</feature>
<dbReference type="KEGG" id="euz:DVS28_a1136"/>
<evidence type="ECO:0000256" key="1">
    <source>
        <dbReference type="SAM" id="MobiDB-lite"/>
    </source>
</evidence>
<dbReference type="Proteomes" id="UP000264006">
    <property type="component" value="Chromosome"/>
</dbReference>
<organism evidence="2 3">
    <name type="scientific">Euzebya pacifica</name>
    <dbReference type="NCBI Taxonomy" id="1608957"/>
    <lineage>
        <taxon>Bacteria</taxon>
        <taxon>Bacillati</taxon>
        <taxon>Actinomycetota</taxon>
        <taxon>Nitriliruptoria</taxon>
        <taxon>Euzebyales</taxon>
    </lineage>
</organism>
<sequence>MPAAACSRASTGGQRSRHARIAAARRRPGSPPQRTEGANRRPRAEDHPGDIPG</sequence>
<protein>
    <submittedName>
        <fullName evidence="2">Uncharacterized protein</fullName>
    </submittedName>
</protein>
<evidence type="ECO:0000313" key="3">
    <source>
        <dbReference type="Proteomes" id="UP000264006"/>
    </source>
</evidence>
<evidence type="ECO:0000313" key="2">
    <source>
        <dbReference type="EMBL" id="AXV05836.1"/>
    </source>
</evidence>
<reference evidence="2 3" key="1">
    <citation type="submission" date="2018-09" db="EMBL/GenBank/DDBJ databases">
        <title>Complete genome sequence of Euzebya sp. DY32-46 isolated from seawater of Pacific Ocean.</title>
        <authorList>
            <person name="Xu L."/>
            <person name="Wu Y.-H."/>
            <person name="Xu X.-W."/>
        </authorList>
    </citation>
    <scope>NUCLEOTIDE SEQUENCE [LARGE SCALE GENOMIC DNA]</scope>
    <source>
        <strain evidence="2 3">DY32-46</strain>
    </source>
</reference>
<feature type="region of interest" description="Disordered" evidence="1">
    <location>
        <begin position="1"/>
        <end position="53"/>
    </location>
</feature>
<gene>
    <name evidence="2" type="ORF">DVS28_a1136</name>
</gene>
<accession>A0A346XUD9</accession>